<protein>
    <submittedName>
        <fullName evidence="2">Uncharacterized protein</fullName>
    </submittedName>
</protein>
<dbReference type="AlphaFoldDB" id="A0A4Q9M649"/>
<proteinExistence type="predicted"/>
<feature type="transmembrane region" description="Helical" evidence="1">
    <location>
        <begin position="55"/>
        <end position="74"/>
    </location>
</feature>
<sequence>MRLARVECGCGRYPTYSALIRVYSRNCVHTAGAGSGRWAEYVLAWFHTDSLSASASYGLLMFTVTTFTISLHFLQIHVSLHRSI</sequence>
<evidence type="ECO:0000313" key="2">
    <source>
        <dbReference type="EMBL" id="TBU22450.1"/>
    </source>
</evidence>
<keyword evidence="1" id="KW-1133">Transmembrane helix</keyword>
<accession>A0A4Q9M649</accession>
<dbReference type="Proteomes" id="UP000292957">
    <property type="component" value="Unassembled WGS sequence"/>
</dbReference>
<organism evidence="2">
    <name type="scientific">Dichomitus squalens</name>
    <dbReference type="NCBI Taxonomy" id="114155"/>
    <lineage>
        <taxon>Eukaryota</taxon>
        <taxon>Fungi</taxon>
        <taxon>Dikarya</taxon>
        <taxon>Basidiomycota</taxon>
        <taxon>Agaricomycotina</taxon>
        <taxon>Agaricomycetes</taxon>
        <taxon>Polyporales</taxon>
        <taxon>Polyporaceae</taxon>
        <taxon>Dichomitus</taxon>
    </lineage>
</organism>
<gene>
    <name evidence="2" type="ORF">BD311DRAFT_770364</name>
</gene>
<keyword evidence="1" id="KW-0812">Transmembrane</keyword>
<dbReference type="EMBL" id="ML143541">
    <property type="protein sequence ID" value="TBU22450.1"/>
    <property type="molecule type" value="Genomic_DNA"/>
</dbReference>
<evidence type="ECO:0000256" key="1">
    <source>
        <dbReference type="SAM" id="Phobius"/>
    </source>
</evidence>
<name>A0A4Q9M649_9APHY</name>
<keyword evidence="1" id="KW-0472">Membrane</keyword>
<reference evidence="2" key="1">
    <citation type="submission" date="2019-01" db="EMBL/GenBank/DDBJ databases">
        <title>Draft genome sequences of three monokaryotic isolates of the white-rot basidiomycete fungus Dichomitus squalens.</title>
        <authorList>
            <consortium name="DOE Joint Genome Institute"/>
            <person name="Lopez S.C."/>
            <person name="Andreopoulos B."/>
            <person name="Pangilinan J."/>
            <person name="Lipzen A."/>
            <person name="Riley R."/>
            <person name="Ahrendt S."/>
            <person name="Ng V."/>
            <person name="Barry K."/>
            <person name="Daum C."/>
            <person name="Grigoriev I.V."/>
            <person name="Hilden K.S."/>
            <person name="Makela M.R."/>
            <person name="de Vries R.P."/>
        </authorList>
    </citation>
    <scope>NUCLEOTIDE SEQUENCE [LARGE SCALE GENOMIC DNA]</scope>
    <source>
        <strain evidence="2">OM18370.1</strain>
    </source>
</reference>